<evidence type="ECO:0000313" key="7">
    <source>
        <dbReference type="Proteomes" id="UP000192660"/>
    </source>
</evidence>
<reference evidence="7" key="1">
    <citation type="submission" date="2017-04" db="EMBL/GenBank/DDBJ databases">
        <authorList>
            <person name="Varghese N."/>
            <person name="Submissions S."/>
        </authorList>
    </citation>
    <scope>NUCLEOTIDE SEQUENCE [LARGE SCALE GENOMIC DNA]</scope>
    <source>
        <strain evidence="7">DSM 9293</strain>
    </source>
</reference>
<dbReference type="PROSITE" id="PS51257">
    <property type="entry name" value="PROKAR_LIPOPROTEIN"/>
    <property type="match status" value="1"/>
</dbReference>
<dbReference type="SUPFAM" id="SSF53850">
    <property type="entry name" value="Periplasmic binding protein-like II"/>
    <property type="match status" value="1"/>
</dbReference>
<feature type="domain" description="Solute-binding protein family 5" evidence="5">
    <location>
        <begin position="84"/>
        <end position="454"/>
    </location>
</feature>
<dbReference type="RefSeq" id="WP_084661366.1">
    <property type="nucleotide sequence ID" value="NZ_FWWY01000001.1"/>
</dbReference>
<dbReference type="Pfam" id="PF00496">
    <property type="entry name" value="SBP_bac_5"/>
    <property type="match status" value="1"/>
</dbReference>
<dbReference type="GO" id="GO:1904680">
    <property type="term" value="F:peptide transmembrane transporter activity"/>
    <property type="evidence" value="ECO:0007669"/>
    <property type="project" value="TreeGrafter"/>
</dbReference>
<sequence>MISKQKMAALSAAVLLPSLLAGCGAAAENSGVSAATNQPLVIVQSPEGTYSENFNPFSSGALNGTLGPIYQTLFYFNLIGTNSVPLLATSYAWSNNATTLTVNLRHGVQWSNGQPFTSSDVVYTFNLLHQDPALDANGIWKSLVAVQANGKYQVVFRFSKPSIGSQWWILGQTYILPKKIWSQIKNPATYTNANPVGTGPYLLHSFSPQEYTFTANPHYWGGEPKVHTLEFPAYTSNDSADLALASGNIDWAGIFIPNAKQVYESRNPANNHFWFPPVNIVMLYTNLKNPLLAQLPVREAISYAINREKLYKVGEYGYEPPASPTGLVLPNNQAWLAPNLPQKDLAFQYDPQKSIQILQQAGFKKNSQGIFVSPAGQPLSFTLNVVAGWTDWDTDCSLIAQELGKVGIQIHVNQEQFGAYYSAFTNGTYQLGISWTDPGPTPYYLYSALLSSNSSANWEGWNNTQTNNALQAYQSAETINQQKQDIYPLEKIMATDLPSIPLVEGATWYEYNTKNFTGWPTPQNPYVEPAPYYYPSMGIILTHLRPKG</sequence>
<dbReference type="OrthoDB" id="9772924at2"/>
<gene>
    <name evidence="6" type="ORF">SAMN00768000_1870</name>
</gene>
<dbReference type="PANTHER" id="PTHR30290:SF9">
    <property type="entry name" value="OLIGOPEPTIDE-BINDING PROTEIN APPA"/>
    <property type="match status" value="1"/>
</dbReference>
<dbReference type="InterPro" id="IPR039424">
    <property type="entry name" value="SBP_5"/>
</dbReference>
<comment type="similarity">
    <text evidence="1">Belongs to the bacterial solute-binding protein 5 family.</text>
</comment>
<dbReference type="Proteomes" id="UP000192660">
    <property type="component" value="Unassembled WGS sequence"/>
</dbReference>
<dbReference type="InterPro" id="IPR000914">
    <property type="entry name" value="SBP_5_dom"/>
</dbReference>
<keyword evidence="7" id="KW-1185">Reference proteome</keyword>
<dbReference type="CDD" id="cd08509">
    <property type="entry name" value="PBP2_TmCBP_oligosaccharides_like"/>
    <property type="match status" value="1"/>
</dbReference>
<evidence type="ECO:0000313" key="6">
    <source>
        <dbReference type="EMBL" id="SMC04829.1"/>
    </source>
</evidence>
<dbReference type="GO" id="GO:0015833">
    <property type="term" value="P:peptide transport"/>
    <property type="evidence" value="ECO:0007669"/>
    <property type="project" value="TreeGrafter"/>
</dbReference>
<proteinExistence type="inferred from homology"/>
<keyword evidence="3 4" id="KW-0732">Signal</keyword>
<accession>A0A1W1WF78</accession>
<dbReference type="PIRSF" id="PIRSF002741">
    <property type="entry name" value="MppA"/>
    <property type="match status" value="1"/>
</dbReference>
<evidence type="ECO:0000259" key="5">
    <source>
        <dbReference type="Pfam" id="PF00496"/>
    </source>
</evidence>
<feature type="chain" id="PRO_5038729131" evidence="4">
    <location>
        <begin position="28"/>
        <end position="548"/>
    </location>
</feature>
<evidence type="ECO:0000256" key="3">
    <source>
        <dbReference type="ARBA" id="ARBA00022729"/>
    </source>
</evidence>
<organism evidence="6 7">
    <name type="scientific">Sulfobacillus thermosulfidooxidans (strain DSM 9293 / VKM B-1269 / AT-1)</name>
    <dbReference type="NCBI Taxonomy" id="929705"/>
    <lineage>
        <taxon>Bacteria</taxon>
        <taxon>Bacillati</taxon>
        <taxon>Bacillota</taxon>
        <taxon>Clostridia</taxon>
        <taxon>Eubacteriales</taxon>
        <taxon>Clostridiales Family XVII. Incertae Sedis</taxon>
        <taxon>Sulfobacillus</taxon>
    </lineage>
</organism>
<evidence type="ECO:0000256" key="1">
    <source>
        <dbReference type="ARBA" id="ARBA00005695"/>
    </source>
</evidence>
<dbReference type="PANTHER" id="PTHR30290">
    <property type="entry name" value="PERIPLASMIC BINDING COMPONENT OF ABC TRANSPORTER"/>
    <property type="match status" value="1"/>
</dbReference>
<protein>
    <submittedName>
        <fullName evidence="6">Peptide/nickel transport system substrate-binding protein</fullName>
    </submittedName>
</protein>
<dbReference type="Gene3D" id="3.40.190.10">
    <property type="entry name" value="Periplasmic binding protein-like II"/>
    <property type="match status" value="1"/>
</dbReference>
<evidence type="ECO:0000256" key="2">
    <source>
        <dbReference type="ARBA" id="ARBA00022448"/>
    </source>
</evidence>
<dbReference type="EMBL" id="FWWY01000001">
    <property type="protein sequence ID" value="SMC04829.1"/>
    <property type="molecule type" value="Genomic_DNA"/>
</dbReference>
<dbReference type="GO" id="GO:0042597">
    <property type="term" value="C:periplasmic space"/>
    <property type="evidence" value="ECO:0007669"/>
    <property type="project" value="UniProtKB-ARBA"/>
</dbReference>
<dbReference type="AlphaFoldDB" id="A0A1W1WF78"/>
<keyword evidence="2" id="KW-0813">Transport</keyword>
<feature type="signal peptide" evidence="4">
    <location>
        <begin position="1"/>
        <end position="27"/>
    </location>
</feature>
<dbReference type="Gene3D" id="3.90.76.10">
    <property type="entry name" value="Dipeptide-binding Protein, Domain 1"/>
    <property type="match status" value="1"/>
</dbReference>
<evidence type="ECO:0000256" key="4">
    <source>
        <dbReference type="SAM" id="SignalP"/>
    </source>
</evidence>
<name>A0A1W1WF78_SULTA</name>
<dbReference type="InterPro" id="IPR030678">
    <property type="entry name" value="Peptide/Ni-bd"/>
</dbReference>
<dbReference type="GO" id="GO:0043190">
    <property type="term" value="C:ATP-binding cassette (ABC) transporter complex"/>
    <property type="evidence" value="ECO:0007669"/>
    <property type="project" value="InterPro"/>
</dbReference>
<dbReference type="Gene3D" id="3.10.105.10">
    <property type="entry name" value="Dipeptide-binding Protein, Domain 3"/>
    <property type="match status" value="1"/>
</dbReference>